<geneLocation type="plasmid" evidence="7 8">
    <name>PPGU16_p2</name>
</geneLocation>
<evidence type="ECO:0000259" key="6">
    <source>
        <dbReference type="Pfam" id="PF04335"/>
    </source>
</evidence>
<keyword evidence="8" id="KW-1185">Reference proteome</keyword>
<dbReference type="NCBIfam" id="NF010446">
    <property type="entry name" value="PRK13872.1"/>
    <property type="match status" value="1"/>
</dbReference>
<evidence type="ECO:0000313" key="7">
    <source>
        <dbReference type="EMBL" id="BCF95021.1"/>
    </source>
</evidence>
<keyword evidence="3 5" id="KW-1133">Transmembrane helix</keyword>
<dbReference type="Gene3D" id="3.10.450.230">
    <property type="entry name" value="VirB8 protein"/>
    <property type="match status" value="1"/>
</dbReference>
<organism evidence="7 8">
    <name type="scientific">Paraburkholderia largidicola</name>
    <dbReference type="NCBI Taxonomy" id="3014751"/>
    <lineage>
        <taxon>Bacteria</taxon>
        <taxon>Pseudomonadati</taxon>
        <taxon>Pseudomonadota</taxon>
        <taxon>Betaproteobacteria</taxon>
        <taxon>Burkholderiales</taxon>
        <taxon>Burkholderiaceae</taxon>
        <taxon>Paraburkholderia</taxon>
    </lineage>
</organism>
<dbReference type="GO" id="GO:0016020">
    <property type="term" value="C:membrane"/>
    <property type="evidence" value="ECO:0007669"/>
    <property type="project" value="UniProtKB-SubCell"/>
</dbReference>
<dbReference type="SUPFAM" id="SSF54427">
    <property type="entry name" value="NTF2-like"/>
    <property type="match status" value="1"/>
</dbReference>
<keyword evidence="2 5" id="KW-0812">Transmembrane</keyword>
<evidence type="ECO:0000256" key="3">
    <source>
        <dbReference type="ARBA" id="ARBA00022989"/>
    </source>
</evidence>
<evidence type="ECO:0000256" key="5">
    <source>
        <dbReference type="SAM" id="Phobius"/>
    </source>
</evidence>
<evidence type="ECO:0000256" key="1">
    <source>
        <dbReference type="ARBA" id="ARBA00004167"/>
    </source>
</evidence>
<gene>
    <name evidence="7" type="ORF">PPGU16_80880</name>
</gene>
<proteinExistence type="predicted"/>
<dbReference type="Pfam" id="PF04335">
    <property type="entry name" value="VirB8"/>
    <property type="match status" value="1"/>
</dbReference>
<dbReference type="AlphaFoldDB" id="A0A7I8C3E3"/>
<protein>
    <submittedName>
        <fullName evidence="7">Conjugal transfer protein TrbF</fullName>
    </submittedName>
</protein>
<accession>A0A7I8C3E3</accession>
<reference evidence="7 8" key="1">
    <citation type="journal article" date="2020" name="Genes (Basel)">
        <title>Genomic Comparison of Insect Gut Symbionts from Divergent Burkholderia Subclades.</title>
        <authorList>
            <person name="Takeshita K."/>
            <person name="Kikuchi Y."/>
        </authorList>
    </citation>
    <scope>NUCLEOTIDE SEQUENCE [LARGE SCALE GENOMIC DNA]</scope>
    <source>
        <strain evidence="7 8">PGU16</strain>
        <plasmid evidence="7 8">PPGU16_p2</plasmid>
    </source>
</reference>
<dbReference type="EMBL" id="AP023177">
    <property type="protein sequence ID" value="BCF95021.1"/>
    <property type="molecule type" value="Genomic_DNA"/>
</dbReference>
<dbReference type="Proteomes" id="UP000510888">
    <property type="component" value="Plasmid PPGU16_p2"/>
</dbReference>
<dbReference type="KEGG" id="plad:PPGU16_80880"/>
<keyword evidence="7" id="KW-0614">Plasmid</keyword>
<feature type="domain" description="Bacterial virulence protein VirB8" evidence="6">
    <location>
        <begin position="23"/>
        <end position="225"/>
    </location>
</feature>
<dbReference type="InterPro" id="IPR007430">
    <property type="entry name" value="VirB8"/>
</dbReference>
<evidence type="ECO:0000313" key="8">
    <source>
        <dbReference type="Proteomes" id="UP000510888"/>
    </source>
</evidence>
<dbReference type="CDD" id="cd16425">
    <property type="entry name" value="TrbF"/>
    <property type="match status" value="1"/>
</dbReference>
<evidence type="ECO:0000256" key="2">
    <source>
        <dbReference type="ARBA" id="ARBA00022692"/>
    </source>
</evidence>
<dbReference type="InterPro" id="IPR035658">
    <property type="entry name" value="TrbF"/>
</dbReference>
<feature type="transmembrane region" description="Helical" evidence="5">
    <location>
        <begin position="43"/>
        <end position="61"/>
    </location>
</feature>
<name>A0A7I8C3E3_9BURK</name>
<comment type="subcellular location">
    <subcellularLocation>
        <location evidence="1">Membrane</location>
        <topology evidence="1">Single-pass membrane protein</topology>
    </subcellularLocation>
</comment>
<dbReference type="RefSeq" id="WP_180727708.1">
    <property type="nucleotide sequence ID" value="NZ_AP023177.1"/>
</dbReference>
<dbReference type="InterPro" id="IPR032710">
    <property type="entry name" value="NTF2-like_dom_sf"/>
</dbReference>
<keyword evidence="4 5" id="KW-0472">Membrane</keyword>
<sequence>MRFTRPGVRYSESPAPATPYQAAAQVWDERLGSTRVQAKNWRLMAFGCLGLALLMAAGLVWQCGRSRVTPYVVEVDHTGQVRAIGAAATPYRPTDAQIAYHLARFITDVRSLSIDPVVVRQNWLEAYGYTTDRGAATLNDYARAHDPFAHVGRDSASVDVTSVVRVSDTSFQVRWTEQHFNDGTPTGTEHWTAMLTLVMQTPRTEQQVRRNPLGIYINGLSWSRDLDTPEGAKKP</sequence>
<evidence type="ECO:0000256" key="4">
    <source>
        <dbReference type="ARBA" id="ARBA00023136"/>
    </source>
</evidence>